<name>A0A160FSH5_9BURK</name>
<protein>
    <submittedName>
        <fullName evidence="2">Transposase</fullName>
    </submittedName>
</protein>
<dbReference type="PANTHER" id="PTHR36455:SF1">
    <property type="entry name" value="BLR8292 PROTEIN"/>
    <property type="match status" value="1"/>
</dbReference>
<evidence type="ECO:0000313" key="4">
    <source>
        <dbReference type="EMBL" id="ANB77786.1"/>
    </source>
</evidence>
<accession>A0A160FSH5</accession>
<evidence type="ECO:0000313" key="5">
    <source>
        <dbReference type="EMBL" id="ANB77825.1"/>
    </source>
</evidence>
<dbReference type="KEGG" id="buz:AYM40_36085"/>
<dbReference type="KEGG" id="buz:AYM40_26150"/>
<dbReference type="EMBL" id="CP014579">
    <property type="protein sequence ID" value="ANB75794.1"/>
    <property type="molecule type" value="Genomic_DNA"/>
</dbReference>
<geneLocation type="plasmid" evidence="6">
    <name>polga1</name>
</geneLocation>
<proteinExistence type="predicted"/>
<dbReference type="EMBL" id="CP014580">
    <property type="protein sequence ID" value="ANB77712.1"/>
    <property type="molecule type" value="Genomic_DNA"/>
</dbReference>
<dbReference type="Pfam" id="PF05717">
    <property type="entry name" value="TnpB_IS66"/>
    <property type="match status" value="1"/>
</dbReference>
<gene>
    <name evidence="1" type="ORF">AYM40_09750</name>
    <name evidence="2" type="ORF">AYM40_26150</name>
    <name evidence="3" type="ORF">AYM40_35600</name>
    <name evidence="4" type="ORF">AYM40_36085</name>
    <name evidence="5" type="ORF">AYM40_36330</name>
</gene>
<evidence type="ECO:0000313" key="3">
    <source>
        <dbReference type="EMBL" id="ANB77712.1"/>
    </source>
</evidence>
<dbReference type="Proteomes" id="UP000076852">
    <property type="component" value="Chromosome 1"/>
</dbReference>
<dbReference type="NCBIfam" id="NF033819">
    <property type="entry name" value="IS66_TnpB"/>
    <property type="match status" value="1"/>
</dbReference>
<reference evidence="2 6" key="1">
    <citation type="journal article" date="2016" name="Gene">
        <title>PacBio SMRT assembly of a complex multi-replicon genome reveals chlorocatechol degradative operon in a region of genome plasticity.</title>
        <authorList>
            <person name="Ricker N."/>
            <person name="Shen S.Y."/>
            <person name="Goordial J."/>
            <person name="Jin S."/>
            <person name="Fulthorpe R.R."/>
        </authorList>
    </citation>
    <scope>NUCLEOTIDE SEQUENCE [LARGE SCALE GENOMIC DNA]</scope>
    <source>
        <strain evidence="2 6">OLGA172</strain>
        <plasmid evidence="6">polga1</plasmid>
        <plasmid evidence="3">pOLGA1</plasmid>
    </source>
</reference>
<evidence type="ECO:0000313" key="6">
    <source>
        <dbReference type="Proteomes" id="UP000076852"/>
    </source>
</evidence>
<dbReference type="KEGG" id="buz:AYM40_09750"/>
<evidence type="ECO:0000313" key="1">
    <source>
        <dbReference type="EMBL" id="ANB72619.1"/>
    </source>
</evidence>
<dbReference type="AlphaFoldDB" id="A0A160FSH5"/>
<sequence>MFRLDADLKVYVHRDAVDFRKSITGLSALVEQALGLDPFARAVYVFRNRRADRIKLLMWERNGFWLMLKRLEADRFIWPREAAVLELTVEQLHWLLEGIDLAAIRKHPARHYARVS</sequence>
<dbReference type="STRING" id="1804984.AYM40_09750"/>
<organism evidence="2 6">
    <name type="scientific">Paraburkholderia phytofirmans OLGA172</name>
    <dbReference type="NCBI Taxonomy" id="1417228"/>
    <lineage>
        <taxon>Bacteria</taxon>
        <taxon>Pseudomonadati</taxon>
        <taxon>Pseudomonadota</taxon>
        <taxon>Betaproteobacteria</taxon>
        <taxon>Burkholderiales</taxon>
        <taxon>Burkholderiaceae</taxon>
        <taxon>Paraburkholderia</taxon>
    </lineage>
</organism>
<dbReference type="KEGG" id="buz:AYM40_35600"/>
<dbReference type="EMBL" id="CP014580">
    <property type="protein sequence ID" value="ANB77786.1"/>
    <property type="molecule type" value="Genomic_DNA"/>
</dbReference>
<dbReference type="PANTHER" id="PTHR36455">
    <property type="match status" value="1"/>
</dbReference>
<dbReference type="EMBL" id="CP014580">
    <property type="protein sequence ID" value="ANB77825.1"/>
    <property type="molecule type" value="Genomic_DNA"/>
</dbReference>
<dbReference type="InterPro" id="IPR008878">
    <property type="entry name" value="Transposase_IS66_Orf2"/>
</dbReference>
<keyword evidence="6" id="KW-1185">Reference proteome</keyword>
<geneLocation type="plasmid" evidence="3">
    <name>pOLGA1</name>
</geneLocation>
<dbReference type="EMBL" id="CP014578">
    <property type="protein sequence ID" value="ANB72619.1"/>
    <property type="molecule type" value="Genomic_DNA"/>
</dbReference>
<dbReference type="Proteomes" id="UP000076852">
    <property type="component" value="Plasmid pOLGA1"/>
</dbReference>
<dbReference type="OrthoDB" id="9801450at2"/>
<evidence type="ECO:0000313" key="2">
    <source>
        <dbReference type="EMBL" id="ANB75794.1"/>
    </source>
</evidence>
<dbReference type="KEGG" id="buz:AYM40_36330"/>
<dbReference type="RefSeq" id="WP_063496045.1">
    <property type="nucleotide sequence ID" value="NZ_CP014578.1"/>
</dbReference>
<keyword evidence="3" id="KW-0614">Plasmid</keyword>
<dbReference type="Proteomes" id="UP000076852">
    <property type="component" value="Chromosome 2"/>
</dbReference>